<evidence type="ECO:0000256" key="7">
    <source>
        <dbReference type="SAM" id="MobiDB-lite"/>
    </source>
</evidence>
<accession>A0ABD3PF89</accession>
<feature type="compositionally biased region" description="Acidic residues" evidence="7">
    <location>
        <begin position="413"/>
        <end position="425"/>
    </location>
</feature>
<feature type="zinc finger region" description="C3H1-type" evidence="6">
    <location>
        <begin position="7"/>
        <end position="35"/>
    </location>
</feature>
<keyword evidence="4 6" id="KW-0863">Zinc-finger</keyword>
<dbReference type="PANTHER" id="PTHR11224">
    <property type="entry name" value="MAKORIN-RELATED"/>
    <property type="match status" value="1"/>
</dbReference>
<feature type="region of interest" description="Disordered" evidence="7">
    <location>
        <begin position="311"/>
        <end position="448"/>
    </location>
</feature>
<evidence type="ECO:0000256" key="3">
    <source>
        <dbReference type="ARBA" id="ARBA00022737"/>
    </source>
</evidence>
<dbReference type="Pfam" id="PF14608">
    <property type="entry name" value="zf-CCCH_2"/>
    <property type="match status" value="1"/>
</dbReference>
<feature type="zinc finger region" description="C3H1-type" evidence="6">
    <location>
        <begin position="176"/>
        <end position="205"/>
    </location>
</feature>
<dbReference type="InterPro" id="IPR013083">
    <property type="entry name" value="Znf_RING/FYVE/PHD"/>
</dbReference>
<keyword evidence="3" id="KW-0677">Repeat</keyword>
<evidence type="ECO:0000259" key="9">
    <source>
        <dbReference type="PROSITE" id="PS50103"/>
    </source>
</evidence>
<dbReference type="AlphaFoldDB" id="A0ABD3PF89"/>
<dbReference type="Gene3D" id="2.30.30.1190">
    <property type="match status" value="1"/>
</dbReference>
<evidence type="ECO:0000313" key="11">
    <source>
        <dbReference type="Proteomes" id="UP001530400"/>
    </source>
</evidence>
<dbReference type="InterPro" id="IPR045072">
    <property type="entry name" value="MKRN-like"/>
</dbReference>
<dbReference type="InterPro" id="IPR017907">
    <property type="entry name" value="Znf_RING_CS"/>
</dbReference>
<comment type="caution">
    <text evidence="10">The sequence shown here is derived from an EMBL/GenBank/DDBJ whole genome shotgun (WGS) entry which is preliminary data.</text>
</comment>
<dbReference type="SUPFAM" id="SSF57850">
    <property type="entry name" value="RING/U-box"/>
    <property type="match status" value="1"/>
</dbReference>
<evidence type="ECO:0000256" key="4">
    <source>
        <dbReference type="ARBA" id="ARBA00022771"/>
    </source>
</evidence>
<dbReference type="Pfam" id="PF00642">
    <property type="entry name" value="zf-CCCH"/>
    <property type="match status" value="1"/>
</dbReference>
<reference evidence="10 11" key="1">
    <citation type="submission" date="2024-10" db="EMBL/GenBank/DDBJ databases">
        <title>Updated reference genomes for cyclostephanoid diatoms.</title>
        <authorList>
            <person name="Roberts W.R."/>
            <person name="Alverson A.J."/>
        </authorList>
    </citation>
    <scope>NUCLEOTIDE SEQUENCE [LARGE SCALE GENOMIC DNA]</scope>
    <source>
        <strain evidence="10 11">AJA010-31</strain>
    </source>
</reference>
<evidence type="ECO:0008006" key="12">
    <source>
        <dbReference type="Google" id="ProtNLM"/>
    </source>
</evidence>
<proteinExistence type="predicted"/>
<dbReference type="SUPFAM" id="SSF90229">
    <property type="entry name" value="CCCH zinc finger"/>
    <property type="match status" value="2"/>
</dbReference>
<evidence type="ECO:0000256" key="5">
    <source>
        <dbReference type="ARBA" id="ARBA00022833"/>
    </source>
</evidence>
<dbReference type="PROSITE" id="PS50089">
    <property type="entry name" value="ZF_RING_2"/>
    <property type="match status" value="1"/>
</dbReference>
<dbReference type="Gene3D" id="3.30.40.10">
    <property type="entry name" value="Zinc/RING finger domain, C3HC4 (zinc finger)"/>
    <property type="match status" value="1"/>
</dbReference>
<dbReference type="InterPro" id="IPR018957">
    <property type="entry name" value="Znf_C3HC4_RING-type"/>
</dbReference>
<evidence type="ECO:0000313" key="10">
    <source>
        <dbReference type="EMBL" id="KAL3785941.1"/>
    </source>
</evidence>
<dbReference type="PROSITE" id="PS00518">
    <property type="entry name" value="ZF_RING_1"/>
    <property type="match status" value="1"/>
</dbReference>
<dbReference type="GO" id="GO:0008270">
    <property type="term" value="F:zinc ion binding"/>
    <property type="evidence" value="ECO:0007669"/>
    <property type="project" value="UniProtKB-KW"/>
</dbReference>
<dbReference type="SMART" id="SM00356">
    <property type="entry name" value="ZnF_C3H1"/>
    <property type="match status" value="3"/>
</dbReference>
<dbReference type="Proteomes" id="UP001530400">
    <property type="component" value="Unassembled WGS sequence"/>
</dbReference>
<feature type="domain" description="C3H1-type" evidence="9">
    <location>
        <begin position="43"/>
        <end position="70"/>
    </location>
</feature>
<dbReference type="Gene3D" id="4.10.1000.10">
    <property type="entry name" value="Zinc finger, CCCH-type"/>
    <property type="match status" value="1"/>
</dbReference>
<dbReference type="PROSITE" id="PS50103">
    <property type="entry name" value="ZF_C3H1"/>
    <property type="match status" value="3"/>
</dbReference>
<dbReference type="InterPro" id="IPR001841">
    <property type="entry name" value="Znf_RING"/>
</dbReference>
<sequence>MASSPSSNDRPLCQFFVRTSTCRYGSSCRFSHSLTPNLSKSASLKTIPCPYFQKGACRFGDQCDLLHDTIPPPIAASTCNAPQPFKEDQWKEEQSSEEEACGICLEPIQKYGLLSSCPHTFCFTCIMEWRSSGSSEVSSRRVCPTCRKVSNYVMPSNTYPKSNDEKENLLKGYKRRMASRPCKKWTGELGSCPFGRDCFYSHCDANGVDIKGRDRSMQELYEERERNREEARGEMELEMIQELIMMGMSRGLIGEGFGGFSNRRRGQRDRSRGGQEDDSDFFPFELPFGGDHFFNQLLNHFVSEHMRHDGVRSYDSESNDDDDYYYSHSGSDDSSMPELENVPRRGDGGGGENDDMPPLMPNHRGRHERAQPRDQQYDDDEEEEESEWESIDESGSSDGSMPPLEDANILPAESDDDDSMPELEDMPAAARSFVESSAEGEKRRGGCR</sequence>
<evidence type="ECO:0000256" key="2">
    <source>
        <dbReference type="ARBA" id="ARBA00022723"/>
    </source>
</evidence>
<protein>
    <recommendedName>
        <fullName evidence="12">RING-type E3 ubiquitin transferase</fullName>
    </recommendedName>
</protein>
<organism evidence="10 11">
    <name type="scientific">Cyclotella atomus</name>
    <dbReference type="NCBI Taxonomy" id="382360"/>
    <lineage>
        <taxon>Eukaryota</taxon>
        <taxon>Sar</taxon>
        <taxon>Stramenopiles</taxon>
        <taxon>Ochrophyta</taxon>
        <taxon>Bacillariophyta</taxon>
        <taxon>Coscinodiscophyceae</taxon>
        <taxon>Thalassiosirophycidae</taxon>
        <taxon>Stephanodiscales</taxon>
        <taxon>Stephanodiscaceae</taxon>
        <taxon>Cyclotella</taxon>
    </lineage>
</organism>
<feature type="zinc finger region" description="C3H1-type" evidence="6">
    <location>
        <begin position="43"/>
        <end position="70"/>
    </location>
</feature>
<dbReference type="EMBL" id="JALLPJ020000671">
    <property type="protein sequence ID" value="KAL3785941.1"/>
    <property type="molecule type" value="Genomic_DNA"/>
</dbReference>
<dbReference type="Pfam" id="PF18044">
    <property type="entry name" value="zf-CCCH_4"/>
    <property type="match status" value="1"/>
</dbReference>
<gene>
    <name evidence="10" type="ORF">ACHAWO_001447</name>
</gene>
<feature type="compositionally biased region" description="Basic and acidic residues" evidence="7">
    <location>
        <begin position="439"/>
        <end position="448"/>
    </location>
</feature>
<dbReference type="PANTHER" id="PTHR11224:SF10">
    <property type="entry name" value="IP09428P-RELATED"/>
    <property type="match status" value="1"/>
</dbReference>
<feature type="compositionally biased region" description="Acidic residues" evidence="7">
    <location>
        <begin position="377"/>
        <end position="392"/>
    </location>
</feature>
<feature type="region of interest" description="Disordered" evidence="7">
    <location>
        <begin position="257"/>
        <end position="282"/>
    </location>
</feature>
<feature type="domain" description="C3H1-type" evidence="9">
    <location>
        <begin position="7"/>
        <end position="35"/>
    </location>
</feature>
<name>A0ABD3PF89_9STRA</name>
<dbReference type="Pfam" id="PF00097">
    <property type="entry name" value="zf-C3HC4"/>
    <property type="match status" value="1"/>
</dbReference>
<dbReference type="SMART" id="SM00184">
    <property type="entry name" value="RING"/>
    <property type="match status" value="1"/>
</dbReference>
<dbReference type="GO" id="GO:0061630">
    <property type="term" value="F:ubiquitin protein ligase activity"/>
    <property type="evidence" value="ECO:0007669"/>
    <property type="project" value="UniProtKB-EC"/>
</dbReference>
<dbReference type="InterPro" id="IPR036855">
    <property type="entry name" value="Znf_CCCH_sf"/>
</dbReference>
<feature type="domain" description="RING-type" evidence="8">
    <location>
        <begin position="101"/>
        <end position="147"/>
    </location>
</feature>
<dbReference type="InterPro" id="IPR041367">
    <property type="entry name" value="Znf-CCCH_4"/>
</dbReference>
<evidence type="ECO:0000256" key="6">
    <source>
        <dbReference type="PROSITE-ProRule" id="PRU00723"/>
    </source>
</evidence>
<evidence type="ECO:0000259" key="8">
    <source>
        <dbReference type="PROSITE" id="PS50089"/>
    </source>
</evidence>
<evidence type="ECO:0000256" key="1">
    <source>
        <dbReference type="ARBA" id="ARBA00022679"/>
    </source>
</evidence>
<keyword evidence="11" id="KW-1185">Reference proteome</keyword>
<keyword evidence="5 6" id="KW-0862">Zinc</keyword>
<keyword evidence="1" id="KW-0808">Transferase</keyword>
<dbReference type="InterPro" id="IPR000571">
    <property type="entry name" value="Znf_CCCH"/>
</dbReference>
<feature type="domain" description="C3H1-type" evidence="9">
    <location>
        <begin position="176"/>
        <end position="205"/>
    </location>
</feature>
<keyword evidence="2 6" id="KW-0479">Metal-binding</keyword>